<organism evidence="8 9">
    <name type="scientific">Thermogemmata fonticola</name>
    <dbReference type="NCBI Taxonomy" id="2755323"/>
    <lineage>
        <taxon>Bacteria</taxon>
        <taxon>Pseudomonadati</taxon>
        <taxon>Planctomycetota</taxon>
        <taxon>Planctomycetia</taxon>
        <taxon>Gemmatales</taxon>
        <taxon>Gemmataceae</taxon>
        <taxon>Thermogemmata</taxon>
    </lineage>
</organism>
<evidence type="ECO:0000256" key="6">
    <source>
        <dbReference type="SAM" id="MobiDB-lite"/>
    </source>
</evidence>
<name>A0A7V8VCC4_9BACT</name>
<dbReference type="InterPro" id="IPR007197">
    <property type="entry name" value="rSAM"/>
</dbReference>
<evidence type="ECO:0000256" key="5">
    <source>
        <dbReference type="ARBA" id="ARBA00023014"/>
    </source>
</evidence>
<feature type="region of interest" description="Disordered" evidence="6">
    <location>
        <begin position="284"/>
        <end position="303"/>
    </location>
</feature>
<sequence length="498" mass="57076">MSATAESSHREKSVESNAAPTGSSLRDKIPTEAEQEQTGLGNYFIANYPPFSFWKKEWVPAVYEALSRPPRPNVPLGLYVHIPFCRKRCKFCYFRVYTDKNARDIEIYLEALIQEVELLSRTACVGNRPLDYVYFGGGTPSYLSAGQLDRLLHRLREIMPWDAAREITFECEPGTLQKHKLETLCQHGITRLSLGVENFKPEILQFNGRAHSEEEIYRAYAWARELGFPQINIDLIAGMVGEDWDNWRRCVAKTLELAPDCVTIYQMELPYNTIFSRELRQAGSESLPTSPANRADGSGNQNQTGWQLTLVDETTQQRLEIADWPTKRAWVEYAFAELERAGYTVTSATTAVRNPATTRFVYREALWHGADMFGTGVASFGHINGVHVQNVDTWEQYIGKLQAGELPFGRALVTTERDRLIREVILLLKTGYLDVAYFRDKYGVDIRDEFRPTIQQLCDQGYLQVDSESIRCTRKGLIQIDRHLPRFFDPQYISSRYT</sequence>
<dbReference type="Proteomes" id="UP000542342">
    <property type="component" value="Unassembled WGS sequence"/>
</dbReference>
<dbReference type="SUPFAM" id="SSF102114">
    <property type="entry name" value="Radical SAM enzymes"/>
    <property type="match status" value="1"/>
</dbReference>
<feature type="region of interest" description="Disordered" evidence="6">
    <location>
        <begin position="1"/>
        <end position="29"/>
    </location>
</feature>
<evidence type="ECO:0000256" key="4">
    <source>
        <dbReference type="ARBA" id="ARBA00023004"/>
    </source>
</evidence>
<keyword evidence="3" id="KW-0479">Metal-binding</keyword>
<keyword evidence="4" id="KW-0408">Iron</keyword>
<accession>A0A7V8VCC4</accession>
<feature type="compositionally biased region" description="Polar residues" evidence="6">
    <location>
        <begin position="15"/>
        <end position="24"/>
    </location>
</feature>
<keyword evidence="5" id="KW-0411">Iron-sulfur</keyword>
<dbReference type="AlphaFoldDB" id="A0A7V8VCC4"/>
<dbReference type="SMART" id="SM00729">
    <property type="entry name" value="Elp3"/>
    <property type="match status" value="1"/>
</dbReference>
<dbReference type="InterPro" id="IPR013785">
    <property type="entry name" value="Aldolase_TIM"/>
</dbReference>
<dbReference type="Gene3D" id="3.20.20.70">
    <property type="entry name" value="Aldolase class I"/>
    <property type="match status" value="1"/>
</dbReference>
<dbReference type="GO" id="GO:0005737">
    <property type="term" value="C:cytoplasm"/>
    <property type="evidence" value="ECO:0007669"/>
    <property type="project" value="TreeGrafter"/>
</dbReference>
<feature type="domain" description="Radical SAM core" evidence="7">
    <location>
        <begin position="70"/>
        <end position="298"/>
    </location>
</feature>
<dbReference type="CDD" id="cd01335">
    <property type="entry name" value="Radical_SAM"/>
    <property type="match status" value="1"/>
</dbReference>
<dbReference type="RefSeq" id="WP_194536849.1">
    <property type="nucleotide sequence ID" value="NZ_JACEFB010000002.1"/>
</dbReference>
<proteinExistence type="predicted"/>
<dbReference type="GO" id="GO:0003824">
    <property type="term" value="F:catalytic activity"/>
    <property type="evidence" value="ECO:0007669"/>
    <property type="project" value="InterPro"/>
</dbReference>
<protein>
    <submittedName>
        <fullName evidence="8">Coproporphyrinogen III oxidase family protein</fullName>
    </submittedName>
</protein>
<comment type="caution">
    <text evidence="8">The sequence shown here is derived from an EMBL/GenBank/DDBJ whole genome shotgun (WGS) entry which is preliminary data.</text>
</comment>
<dbReference type="SFLD" id="SFLDG01065">
    <property type="entry name" value="anaerobic_coproporphyrinogen-I"/>
    <property type="match status" value="1"/>
</dbReference>
<keyword evidence="9" id="KW-1185">Reference proteome</keyword>
<evidence type="ECO:0000256" key="3">
    <source>
        <dbReference type="ARBA" id="ARBA00022723"/>
    </source>
</evidence>
<keyword evidence="2" id="KW-0949">S-adenosyl-L-methionine</keyword>
<evidence type="ECO:0000256" key="1">
    <source>
        <dbReference type="ARBA" id="ARBA00001966"/>
    </source>
</evidence>
<dbReference type="InterPro" id="IPR006638">
    <property type="entry name" value="Elp3/MiaA/NifB-like_rSAM"/>
</dbReference>
<comment type="cofactor">
    <cofactor evidence="1">
        <name>[4Fe-4S] cluster</name>
        <dbReference type="ChEBI" id="CHEBI:49883"/>
    </cofactor>
</comment>
<dbReference type="Pfam" id="PF04055">
    <property type="entry name" value="Radical_SAM"/>
    <property type="match status" value="1"/>
</dbReference>
<dbReference type="Pfam" id="PF06969">
    <property type="entry name" value="HemN_C"/>
    <property type="match status" value="1"/>
</dbReference>
<evidence type="ECO:0000313" key="8">
    <source>
        <dbReference type="EMBL" id="MBA2225424.1"/>
    </source>
</evidence>
<dbReference type="GO" id="GO:0051539">
    <property type="term" value="F:4 iron, 4 sulfur cluster binding"/>
    <property type="evidence" value="ECO:0007669"/>
    <property type="project" value="TreeGrafter"/>
</dbReference>
<dbReference type="GO" id="GO:0006779">
    <property type="term" value="P:porphyrin-containing compound biosynthetic process"/>
    <property type="evidence" value="ECO:0007669"/>
    <property type="project" value="TreeGrafter"/>
</dbReference>
<evidence type="ECO:0000313" key="9">
    <source>
        <dbReference type="Proteomes" id="UP000542342"/>
    </source>
</evidence>
<dbReference type="PANTHER" id="PTHR13932:SF5">
    <property type="entry name" value="RADICAL S-ADENOSYL METHIONINE DOMAIN-CONTAINING PROTEIN 1, MITOCHONDRIAL"/>
    <property type="match status" value="1"/>
</dbReference>
<dbReference type="PANTHER" id="PTHR13932">
    <property type="entry name" value="COPROPORPHYRINIGEN III OXIDASE"/>
    <property type="match status" value="1"/>
</dbReference>
<reference evidence="8 9" key="1">
    <citation type="submission" date="2020-07" db="EMBL/GenBank/DDBJ databases">
        <title>Thermogemmata thermophila gen. nov., sp. nov., a novel moderate thermophilic planctomycete from a Kamchatka hot spring.</title>
        <authorList>
            <person name="Elcheninov A.G."/>
            <person name="Podosokorskaya O.A."/>
            <person name="Kovaleva O.L."/>
            <person name="Novikov A."/>
            <person name="Bonch-Osmolovskaya E.A."/>
            <person name="Toshchakov S.V."/>
            <person name="Kublanov I.V."/>
        </authorList>
    </citation>
    <scope>NUCLEOTIDE SEQUENCE [LARGE SCALE GENOMIC DNA]</scope>
    <source>
        <strain evidence="8 9">2918</strain>
    </source>
</reference>
<dbReference type="InterPro" id="IPR010723">
    <property type="entry name" value="HemN_C"/>
</dbReference>
<evidence type="ECO:0000259" key="7">
    <source>
        <dbReference type="PROSITE" id="PS51918"/>
    </source>
</evidence>
<dbReference type="InterPro" id="IPR058240">
    <property type="entry name" value="rSAM_sf"/>
</dbReference>
<dbReference type="GO" id="GO:0046872">
    <property type="term" value="F:metal ion binding"/>
    <property type="evidence" value="ECO:0007669"/>
    <property type="project" value="UniProtKB-KW"/>
</dbReference>
<evidence type="ECO:0000256" key="2">
    <source>
        <dbReference type="ARBA" id="ARBA00022691"/>
    </source>
</evidence>
<dbReference type="InterPro" id="IPR034505">
    <property type="entry name" value="Coproporphyrinogen-III_oxidase"/>
</dbReference>
<gene>
    <name evidence="8" type="ORF">H0921_04510</name>
</gene>
<dbReference type="EMBL" id="JACEFB010000002">
    <property type="protein sequence ID" value="MBA2225424.1"/>
    <property type="molecule type" value="Genomic_DNA"/>
</dbReference>
<dbReference type="SFLD" id="SFLDS00029">
    <property type="entry name" value="Radical_SAM"/>
    <property type="match status" value="1"/>
</dbReference>
<dbReference type="PROSITE" id="PS51918">
    <property type="entry name" value="RADICAL_SAM"/>
    <property type="match status" value="1"/>
</dbReference>
<dbReference type="SFLD" id="SFLDG01082">
    <property type="entry name" value="B12-binding_domain_containing"/>
    <property type="match status" value="1"/>
</dbReference>